<dbReference type="EMBL" id="AVOT02058199">
    <property type="protein sequence ID" value="MBW0552125.1"/>
    <property type="molecule type" value="Genomic_DNA"/>
</dbReference>
<dbReference type="Proteomes" id="UP000765509">
    <property type="component" value="Unassembled WGS sequence"/>
</dbReference>
<evidence type="ECO:0000313" key="2">
    <source>
        <dbReference type="Proteomes" id="UP000765509"/>
    </source>
</evidence>
<protein>
    <submittedName>
        <fullName evidence="1">Uncharacterized protein</fullName>
    </submittedName>
</protein>
<organism evidence="1 2">
    <name type="scientific">Austropuccinia psidii MF-1</name>
    <dbReference type="NCBI Taxonomy" id="1389203"/>
    <lineage>
        <taxon>Eukaryota</taxon>
        <taxon>Fungi</taxon>
        <taxon>Dikarya</taxon>
        <taxon>Basidiomycota</taxon>
        <taxon>Pucciniomycotina</taxon>
        <taxon>Pucciniomycetes</taxon>
        <taxon>Pucciniales</taxon>
        <taxon>Sphaerophragmiaceae</taxon>
        <taxon>Austropuccinia</taxon>
    </lineage>
</organism>
<proteinExistence type="predicted"/>
<reference evidence="1" key="1">
    <citation type="submission" date="2021-03" db="EMBL/GenBank/DDBJ databases">
        <title>Draft genome sequence of rust myrtle Austropuccinia psidii MF-1, a brazilian biotype.</title>
        <authorList>
            <person name="Quecine M.C."/>
            <person name="Pachon D.M.R."/>
            <person name="Bonatelli M.L."/>
            <person name="Correr F.H."/>
            <person name="Franceschini L.M."/>
            <person name="Leite T.F."/>
            <person name="Margarido G.R.A."/>
            <person name="Almeida C.A."/>
            <person name="Ferrarezi J.A."/>
            <person name="Labate C.A."/>
        </authorList>
    </citation>
    <scope>NUCLEOTIDE SEQUENCE</scope>
    <source>
        <strain evidence="1">MF-1</strain>
    </source>
</reference>
<sequence length="92" mass="9800">MIHTLTYDSIQNVQLRHNHVGRGISPYASAPARAHAHAHTNATAPHPPQMVNATGHEALTCLASVCMMCHTHAPAPVALCSGLQPCHPLMLI</sequence>
<gene>
    <name evidence="1" type="ORF">O181_091840</name>
</gene>
<name>A0A9Q3P8I3_9BASI</name>
<comment type="caution">
    <text evidence="1">The sequence shown here is derived from an EMBL/GenBank/DDBJ whole genome shotgun (WGS) entry which is preliminary data.</text>
</comment>
<keyword evidence="2" id="KW-1185">Reference proteome</keyword>
<dbReference type="AlphaFoldDB" id="A0A9Q3P8I3"/>
<evidence type="ECO:0000313" key="1">
    <source>
        <dbReference type="EMBL" id="MBW0552125.1"/>
    </source>
</evidence>
<accession>A0A9Q3P8I3</accession>